<feature type="domain" description="AB hydrolase-1" evidence="2">
    <location>
        <begin position="26"/>
        <end position="254"/>
    </location>
</feature>
<comment type="caution">
    <text evidence="3">The sequence shown here is derived from an EMBL/GenBank/DDBJ whole genome shotgun (WGS) entry which is preliminary data.</text>
</comment>
<dbReference type="InterPro" id="IPR000073">
    <property type="entry name" value="AB_hydrolase_1"/>
</dbReference>
<dbReference type="PRINTS" id="PR00412">
    <property type="entry name" value="EPOXHYDRLASE"/>
</dbReference>
<accession>A0ABT1I179</accession>
<dbReference type="RefSeq" id="WP_253672398.1">
    <property type="nucleotide sequence ID" value="NZ_JAMTCP010000043.1"/>
</dbReference>
<dbReference type="SUPFAM" id="SSF53474">
    <property type="entry name" value="alpha/beta-Hydrolases"/>
    <property type="match status" value="1"/>
</dbReference>
<dbReference type="PANTHER" id="PTHR43433">
    <property type="entry name" value="HYDROLASE, ALPHA/BETA FOLD FAMILY PROTEIN"/>
    <property type="match status" value="1"/>
</dbReference>
<evidence type="ECO:0000313" key="3">
    <source>
        <dbReference type="EMBL" id="MCP2261505.1"/>
    </source>
</evidence>
<keyword evidence="4" id="KW-1185">Reference proteome</keyword>
<sequence length="274" mass="28441">MPTVDVRVSGGTSTVHYLVTGSGPGLVLAHGTGATGETNWAPLIDAVSDRFTIVAPDLSGSGATTDPGGPILVEDLVAQLLGAADHAGLTDFHLAGHSLGAVVATAAAAARPDRVRSLVVHAGWARTDAWMRHQFDLWLRLARADHELLARLLQVTAMGDDTLRARSDADFAAATAGFTASLDGATSGFIRQTEADIAVDITSALPRITAPTLVVASADDRIVPPHHQRELADLIPGAALVEVPGGHGLPFENPDLFTTTIVDHLDRQVMAAAS</sequence>
<organism evidence="3 4">
    <name type="scientific">Streptoalloteichus tenebrarius (strain ATCC 17920 / DSM 40477 / JCM 4838 / CBS 697.72 / NBRC 16177 / NCIMB 11028 / NRRL B-12390 / A12253. 1 / ISP 5477)</name>
    <name type="common">Streptomyces tenebrarius</name>
    <dbReference type="NCBI Taxonomy" id="1933"/>
    <lineage>
        <taxon>Bacteria</taxon>
        <taxon>Bacillati</taxon>
        <taxon>Actinomycetota</taxon>
        <taxon>Actinomycetes</taxon>
        <taxon>Pseudonocardiales</taxon>
        <taxon>Pseudonocardiaceae</taxon>
        <taxon>Streptoalloteichus</taxon>
    </lineage>
</organism>
<dbReference type="InterPro" id="IPR029058">
    <property type="entry name" value="AB_hydrolase_fold"/>
</dbReference>
<gene>
    <name evidence="3" type="ORF">LX15_005231</name>
</gene>
<evidence type="ECO:0000256" key="1">
    <source>
        <dbReference type="ARBA" id="ARBA00022559"/>
    </source>
</evidence>
<dbReference type="Pfam" id="PF00561">
    <property type="entry name" value="Abhydrolase_1"/>
    <property type="match status" value="1"/>
</dbReference>
<dbReference type="InterPro" id="IPR050471">
    <property type="entry name" value="AB_hydrolase"/>
</dbReference>
<reference evidence="3 4" key="1">
    <citation type="submission" date="2022-06" db="EMBL/GenBank/DDBJ databases">
        <title>Genomic Encyclopedia of Archaeal and Bacterial Type Strains, Phase II (KMG-II): from individual species to whole genera.</title>
        <authorList>
            <person name="Goeker M."/>
        </authorList>
    </citation>
    <scope>NUCLEOTIDE SEQUENCE [LARGE SCALE GENOMIC DNA]</scope>
    <source>
        <strain evidence="3 4">DSM 40477</strain>
    </source>
</reference>
<dbReference type="PRINTS" id="PR00111">
    <property type="entry name" value="ABHYDROLASE"/>
</dbReference>
<evidence type="ECO:0000313" key="4">
    <source>
        <dbReference type="Proteomes" id="UP001205311"/>
    </source>
</evidence>
<dbReference type="InterPro" id="IPR000639">
    <property type="entry name" value="Epox_hydrolase-like"/>
</dbReference>
<evidence type="ECO:0000259" key="2">
    <source>
        <dbReference type="Pfam" id="PF00561"/>
    </source>
</evidence>
<dbReference type="PANTHER" id="PTHR43433:SF10">
    <property type="entry name" value="AB HYDROLASE-1 DOMAIN-CONTAINING PROTEIN"/>
    <property type="match status" value="1"/>
</dbReference>
<proteinExistence type="predicted"/>
<keyword evidence="1" id="KW-0575">Peroxidase</keyword>
<protein>
    <submittedName>
        <fullName evidence="3">Pimeloyl-ACP methyl ester carboxylesterase</fullName>
    </submittedName>
</protein>
<dbReference type="Proteomes" id="UP001205311">
    <property type="component" value="Unassembled WGS sequence"/>
</dbReference>
<keyword evidence="1" id="KW-0560">Oxidoreductase</keyword>
<name>A0ABT1I179_STRSD</name>
<dbReference type="Gene3D" id="3.40.50.1820">
    <property type="entry name" value="alpha/beta hydrolase"/>
    <property type="match status" value="1"/>
</dbReference>
<dbReference type="EMBL" id="JAMTCP010000043">
    <property type="protein sequence ID" value="MCP2261505.1"/>
    <property type="molecule type" value="Genomic_DNA"/>
</dbReference>